<proteinExistence type="predicted"/>
<reference evidence="3" key="1">
    <citation type="submission" date="2022-11" db="UniProtKB">
        <authorList>
            <consortium name="WormBaseParasite"/>
        </authorList>
    </citation>
    <scope>IDENTIFICATION</scope>
</reference>
<evidence type="ECO:0000256" key="1">
    <source>
        <dbReference type="SAM" id="MobiDB-lite"/>
    </source>
</evidence>
<organism evidence="2 3">
    <name type="scientific">Panagrolaimus davidi</name>
    <dbReference type="NCBI Taxonomy" id="227884"/>
    <lineage>
        <taxon>Eukaryota</taxon>
        <taxon>Metazoa</taxon>
        <taxon>Ecdysozoa</taxon>
        <taxon>Nematoda</taxon>
        <taxon>Chromadorea</taxon>
        <taxon>Rhabditida</taxon>
        <taxon>Tylenchina</taxon>
        <taxon>Panagrolaimomorpha</taxon>
        <taxon>Panagrolaimoidea</taxon>
        <taxon>Panagrolaimidae</taxon>
        <taxon>Panagrolaimus</taxon>
    </lineage>
</organism>
<dbReference type="Proteomes" id="UP000887578">
    <property type="component" value="Unplaced"/>
</dbReference>
<dbReference type="AlphaFoldDB" id="A0A914Q9I6"/>
<evidence type="ECO:0000313" key="3">
    <source>
        <dbReference type="WBParaSite" id="PDA_v2.g28187.t1"/>
    </source>
</evidence>
<feature type="compositionally biased region" description="Pro residues" evidence="1">
    <location>
        <begin position="37"/>
        <end position="47"/>
    </location>
</feature>
<name>A0A914Q9I6_9BILA</name>
<protein>
    <submittedName>
        <fullName evidence="3">Uncharacterized protein</fullName>
    </submittedName>
</protein>
<feature type="region of interest" description="Disordered" evidence="1">
    <location>
        <begin position="1"/>
        <end position="52"/>
    </location>
</feature>
<accession>A0A914Q9I6</accession>
<keyword evidence="2" id="KW-1185">Reference proteome</keyword>
<feature type="compositionally biased region" description="Polar residues" evidence="1">
    <location>
        <begin position="1"/>
        <end position="22"/>
    </location>
</feature>
<sequence length="85" mass="9071">MSSSPSHGILSTDNSKTNNSHGHVTFDPKTADNSRPANPPKTPPPDPSKIAAPIVNCPIKDEVELLRSGVLNVHGNHVKSQNEQN</sequence>
<dbReference type="WBParaSite" id="PDA_v2.g28187.t1">
    <property type="protein sequence ID" value="PDA_v2.g28187.t1"/>
    <property type="gene ID" value="PDA_v2.g28187"/>
</dbReference>
<evidence type="ECO:0000313" key="2">
    <source>
        <dbReference type="Proteomes" id="UP000887578"/>
    </source>
</evidence>